<feature type="binding site" evidence="3">
    <location>
        <position position="43"/>
    </location>
    <ligand>
        <name>ATP</name>
        <dbReference type="ChEBI" id="CHEBI:30616"/>
    </ligand>
</feature>
<dbReference type="GO" id="GO:0044773">
    <property type="term" value="P:mitotic DNA damage checkpoint signaling"/>
    <property type="evidence" value="ECO:0007669"/>
    <property type="project" value="TreeGrafter"/>
</dbReference>
<keyword evidence="4" id="KW-0723">Serine/threonine-protein kinase</keyword>
<evidence type="ECO:0000256" key="1">
    <source>
        <dbReference type="ARBA" id="ARBA00022741"/>
    </source>
</evidence>
<dbReference type="EMBL" id="KI925455">
    <property type="protein sequence ID" value="ETW85139.1"/>
    <property type="molecule type" value="Genomic_DNA"/>
</dbReference>
<dbReference type="RefSeq" id="XP_009541714.1">
    <property type="nucleotide sequence ID" value="XM_009543419.1"/>
</dbReference>
<dbReference type="InterPro" id="IPR008271">
    <property type="entry name" value="Ser/Thr_kinase_AS"/>
</dbReference>
<dbReference type="GO" id="GO:0004674">
    <property type="term" value="F:protein serine/threonine kinase activity"/>
    <property type="evidence" value="ECO:0007669"/>
    <property type="project" value="UniProtKB-KW"/>
</dbReference>
<keyword evidence="4" id="KW-0808">Transferase</keyword>
<dbReference type="InParanoid" id="W4KHE3"/>
<dbReference type="OrthoDB" id="541276at2759"/>
<dbReference type="PROSITE" id="PS00107">
    <property type="entry name" value="PROTEIN_KINASE_ATP"/>
    <property type="match status" value="1"/>
</dbReference>
<feature type="non-terminal residue" evidence="6">
    <location>
        <position position="1"/>
    </location>
</feature>
<dbReference type="STRING" id="747525.W4KHE3"/>
<dbReference type="SUPFAM" id="SSF56112">
    <property type="entry name" value="Protein kinase-like (PK-like)"/>
    <property type="match status" value="1"/>
</dbReference>
<dbReference type="InterPro" id="IPR011009">
    <property type="entry name" value="Kinase-like_dom_sf"/>
</dbReference>
<dbReference type="HOGENOM" id="CLU_000288_63_0_1"/>
<evidence type="ECO:0000259" key="5">
    <source>
        <dbReference type="PROSITE" id="PS50011"/>
    </source>
</evidence>
<dbReference type="GO" id="GO:0005737">
    <property type="term" value="C:cytoplasm"/>
    <property type="evidence" value="ECO:0007669"/>
    <property type="project" value="TreeGrafter"/>
</dbReference>
<evidence type="ECO:0000313" key="6">
    <source>
        <dbReference type="EMBL" id="ETW85139.1"/>
    </source>
</evidence>
<gene>
    <name evidence="6" type="ORF">HETIRDRAFT_12473</name>
</gene>
<keyword evidence="4" id="KW-0418">Kinase</keyword>
<feature type="domain" description="Protein kinase" evidence="5">
    <location>
        <begin position="12"/>
        <end position="280"/>
    </location>
</feature>
<dbReference type="Proteomes" id="UP000030671">
    <property type="component" value="Unassembled WGS sequence"/>
</dbReference>
<keyword evidence="1 3" id="KW-0547">Nucleotide-binding</keyword>
<protein>
    <recommendedName>
        <fullName evidence="5">Protein kinase domain-containing protein</fullName>
    </recommendedName>
</protein>
<organism evidence="6 7">
    <name type="scientific">Heterobasidion irregulare (strain TC 32-1)</name>
    <dbReference type="NCBI Taxonomy" id="747525"/>
    <lineage>
        <taxon>Eukaryota</taxon>
        <taxon>Fungi</taxon>
        <taxon>Dikarya</taxon>
        <taxon>Basidiomycota</taxon>
        <taxon>Agaricomycotina</taxon>
        <taxon>Agaricomycetes</taxon>
        <taxon>Russulales</taxon>
        <taxon>Bondarzewiaceae</taxon>
        <taxon>Heterobasidion</taxon>
        <taxon>Heterobasidion annosum species complex</taxon>
    </lineage>
</organism>
<name>W4KHE3_HETIT</name>
<dbReference type="PROSITE" id="PS00108">
    <property type="entry name" value="PROTEIN_KINASE_ST"/>
    <property type="match status" value="1"/>
</dbReference>
<dbReference type="InterPro" id="IPR000719">
    <property type="entry name" value="Prot_kinase_dom"/>
</dbReference>
<dbReference type="Pfam" id="PF00069">
    <property type="entry name" value="Pkinase"/>
    <property type="match status" value="1"/>
</dbReference>
<keyword evidence="2 3" id="KW-0067">ATP-binding</keyword>
<dbReference type="GeneID" id="20666884"/>
<dbReference type="GO" id="GO:0005634">
    <property type="term" value="C:nucleus"/>
    <property type="evidence" value="ECO:0007669"/>
    <property type="project" value="TreeGrafter"/>
</dbReference>
<dbReference type="AlphaFoldDB" id="W4KHE3"/>
<dbReference type="PANTHER" id="PTHR44167">
    <property type="entry name" value="OVARIAN-SPECIFIC SERINE/THREONINE-PROTEIN KINASE LOK-RELATED"/>
    <property type="match status" value="1"/>
</dbReference>
<evidence type="ECO:0000256" key="4">
    <source>
        <dbReference type="RuleBase" id="RU000304"/>
    </source>
</evidence>
<proteinExistence type="inferred from homology"/>
<sequence length="297" mass="33903">NLQGRFIDNDSLMLLDMVGSGAYGAVYRAIETRSPTPREFAVKVLLRYDPEHHITEYQTHEVNMHWRASSHPNVVTLDRVVKCDEYFIFVVMDLCTSGDLLDAVTNRQVYYRNNGNVKRAFTQLIDALQYCHEKSIYHRDLKPDNVLCSPDGSQVYLTDFGLATSHNWVDCWGTGTSTFMSPQCCGQDPSSLKFDARLADIWALGIILVNMLTSHTPWEAPTFDDPSFSKFLVDPEYLVKILPISREANGLVRRILTFQPHLRISLMELRREVGRIRTFFMTDAELAKAPMNARMAA</sequence>
<dbReference type="eggNOG" id="KOG0583">
    <property type="taxonomic scope" value="Eukaryota"/>
</dbReference>
<dbReference type="Gene3D" id="1.10.510.10">
    <property type="entry name" value="Transferase(Phosphotransferase) domain 1"/>
    <property type="match status" value="1"/>
</dbReference>
<feature type="non-terminal residue" evidence="6">
    <location>
        <position position="297"/>
    </location>
</feature>
<dbReference type="PANTHER" id="PTHR44167:SF24">
    <property type="entry name" value="SERINE_THREONINE-PROTEIN KINASE CHK2"/>
    <property type="match status" value="1"/>
</dbReference>
<dbReference type="KEGG" id="hir:HETIRDRAFT_12473"/>
<evidence type="ECO:0000256" key="2">
    <source>
        <dbReference type="ARBA" id="ARBA00022840"/>
    </source>
</evidence>
<evidence type="ECO:0000313" key="7">
    <source>
        <dbReference type="Proteomes" id="UP000030671"/>
    </source>
</evidence>
<dbReference type="GO" id="GO:0005524">
    <property type="term" value="F:ATP binding"/>
    <property type="evidence" value="ECO:0007669"/>
    <property type="project" value="UniProtKB-UniRule"/>
</dbReference>
<dbReference type="SMART" id="SM00220">
    <property type="entry name" value="S_TKc"/>
    <property type="match status" value="1"/>
</dbReference>
<comment type="similarity">
    <text evidence="4">Belongs to the protein kinase superfamily.</text>
</comment>
<dbReference type="PROSITE" id="PS50011">
    <property type="entry name" value="PROTEIN_KINASE_DOM"/>
    <property type="match status" value="1"/>
</dbReference>
<evidence type="ECO:0000256" key="3">
    <source>
        <dbReference type="PROSITE-ProRule" id="PRU10141"/>
    </source>
</evidence>
<accession>W4KHE3</accession>
<reference evidence="6 7" key="1">
    <citation type="journal article" date="2012" name="New Phytol.">
        <title>Insight into trade-off between wood decay and parasitism from the genome of a fungal forest pathogen.</title>
        <authorList>
            <person name="Olson A."/>
            <person name="Aerts A."/>
            <person name="Asiegbu F."/>
            <person name="Belbahri L."/>
            <person name="Bouzid O."/>
            <person name="Broberg A."/>
            <person name="Canback B."/>
            <person name="Coutinho P.M."/>
            <person name="Cullen D."/>
            <person name="Dalman K."/>
            <person name="Deflorio G."/>
            <person name="van Diepen L.T."/>
            <person name="Dunand C."/>
            <person name="Duplessis S."/>
            <person name="Durling M."/>
            <person name="Gonthier P."/>
            <person name="Grimwood J."/>
            <person name="Fossdal C.G."/>
            <person name="Hansson D."/>
            <person name="Henrissat B."/>
            <person name="Hietala A."/>
            <person name="Himmelstrand K."/>
            <person name="Hoffmeister D."/>
            <person name="Hogberg N."/>
            <person name="James T.Y."/>
            <person name="Karlsson M."/>
            <person name="Kohler A."/>
            <person name="Kues U."/>
            <person name="Lee Y.H."/>
            <person name="Lin Y.C."/>
            <person name="Lind M."/>
            <person name="Lindquist E."/>
            <person name="Lombard V."/>
            <person name="Lucas S."/>
            <person name="Lunden K."/>
            <person name="Morin E."/>
            <person name="Murat C."/>
            <person name="Park J."/>
            <person name="Raffaello T."/>
            <person name="Rouze P."/>
            <person name="Salamov A."/>
            <person name="Schmutz J."/>
            <person name="Solheim H."/>
            <person name="Stahlberg J."/>
            <person name="Velez H."/>
            <person name="de Vries R.P."/>
            <person name="Wiebenga A."/>
            <person name="Woodward S."/>
            <person name="Yakovlev I."/>
            <person name="Garbelotto M."/>
            <person name="Martin F."/>
            <person name="Grigoriev I.V."/>
            <person name="Stenlid J."/>
        </authorList>
    </citation>
    <scope>NUCLEOTIDE SEQUENCE [LARGE SCALE GENOMIC DNA]</scope>
    <source>
        <strain evidence="6 7">TC 32-1</strain>
    </source>
</reference>
<keyword evidence="7" id="KW-1185">Reference proteome</keyword>
<dbReference type="InterPro" id="IPR017441">
    <property type="entry name" value="Protein_kinase_ATP_BS"/>
</dbReference>